<dbReference type="Proteomes" id="UP000246569">
    <property type="component" value="Unassembled WGS sequence"/>
</dbReference>
<gene>
    <name evidence="8" type="ORF">C7443_102509</name>
</gene>
<dbReference type="EMBL" id="QGTJ01000002">
    <property type="protein sequence ID" value="PWV64855.1"/>
    <property type="molecule type" value="Genomic_DNA"/>
</dbReference>
<evidence type="ECO:0000256" key="1">
    <source>
        <dbReference type="ARBA" id="ARBA00004651"/>
    </source>
</evidence>
<evidence type="ECO:0000313" key="8">
    <source>
        <dbReference type="EMBL" id="PWV64855.1"/>
    </source>
</evidence>
<feature type="transmembrane region" description="Helical" evidence="7">
    <location>
        <begin position="179"/>
        <end position="199"/>
    </location>
</feature>
<feature type="transmembrane region" description="Helical" evidence="7">
    <location>
        <begin position="72"/>
        <end position="92"/>
    </location>
</feature>
<comment type="caution">
    <text evidence="8">The sequence shown here is derived from an EMBL/GenBank/DDBJ whole genome shotgun (WGS) entry which is preliminary data.</text>
</comment>
<feature type="transmembrane region" description="Helical" evidence="7">
    <location>
        <begin position="47"/>
        <end position="66"/>
    </location>
</feature>
<evidence type="ECO:0000313" key="9">
    <source>
        <dbReference type="Proteomes" id="UP000246569"/>
    </source>
</evidence>
<evidence type="ECO:0000256" key="5">
    <source>
        <dbReference type="ARBA" id="ARBA00022989"/>
    </source>
</evidence>
<dbReference type="PANTHER" id="PTHR33508">
    <property type="entry name" value="UPF0056 MEMBRANE PROTEIN YHCE"/>
    <property type="match status" value="1"/>
</dbReference>
<feature type="transmembrane region" description="Helical" evidence="7">
    <location>
        <begin position="144"/>
        <end position="167"/>
    </location>
</feature>
<feature type="transmembrane region" description="Helical" evidence="7">
    <location>
        <begin position="6"/>
        <end position="26"/>
    </location>
</feature>
<comment type="subcellular location">
    <subcellularLocation>
        <location evidence="1 7">Cell membrane</location>
        <topology evidence="1 7">Multi-pass membrane protein</topology>
    </subcellularLocation>
</comment>
<name>A0A317MZ05_9GAMM</name>
<organism evidence="8 9">
    <name type="scientific">Plasticicumulans acidivorans</name>
    <dbReference type="NCBI Taxonomy" id="886464"/>
    <lineage>
        <taxon>Bacteria</taxon>
        <taxon>Pseudomonadati</taxon>
        <taxon>Pseudomonadota</taxon>
        <taxon>Gammaproteobacteria</taxon>
        <taxon>Candidatus Competibacteraceae</taxon>
        <taxon>Plasticicumulans</taxon>
    </lineage>
</organism>
<dbReference type="PANTHER" id="PTHR33508:SF1">
    <property type="entry name" value="UPF0056 MEMBRANE PROTEIN YHCE"/>
    <property type="match status" value="1"/>
</dbReference>
<evidence type="ECO:0000256" key="7">
    <source>
        <dbReference type="RuleBase" id="RU362048"/>
    </source>
</evidence>
<keyword evidence="3" id="KW-1003">Cell membrane</keyword>
<protein>
    <recommendedName>
        <fullName evidence="7">UPF0056 membrane protein</fullName>
    </recommendedName>
</protein>
<keyword evidence="4 7" id="KW-0812">Transmembrane</keyword>
<accession>A0A317MZ05</accession>
<dbReference type="Pfam" id="PF01914">
    <property type="entry name" value="MarC"/>
    <property type="match status" value="1"/>
</dbReference>
<proteinExistence type="inferred from homology"/>
<keyword evidence="9" id="KW-1185">Reference proteome</keyword>
<dbReference type="RefSeq" id="WP_110017478.1">
    <property type="nucleotide sequence ID" value="NZ_QGTJ01000002.1"/>
</dbReference>
<reference evidence="8 9" key="1">
    <citation type="submission" date="2018-05" db="EMBL/GenBank/DDBJ databases">
        <title>Genomic Encyclopedia of Type Strains, Phase IV (KMG-IV): sequencing the most valuable type-strain genomes for metagenomic binning, comparative biology and taxonomic classification.</title>
        <authorList>
            <person name="Goeker M."/>
        </authorList>
    </citation>
    <scope>NUCLEOTIDE SEQUENCE [LARGE SCALE GENOMIC DNA]</scope>
    <source>
        <strain evidence="8 9">DSM 23606</strain>
    </source>
</reference>
<dbReference type="OrthoDB" id="21094at2"/>
<keyword evidence="6 7" id="KW-0472">Membrane</keyword>
<keyword evidence="5 7" id="KW-1133">Transmembrane helix</keyword>
<dbReference type="InterPro" id="IPR002771">
    <property type="entry name" value="Multi_antbiot-R_MarC"/>
</dbReference>
<feature type="transmembrane region" description="Helical" evidence="7">
    <location>
        <begin position="113"/>
        <end position="138"/>
    </location>
</feature>
<dbReference type="GO" id="GO:0005886">
    <property type="term" value="C:plasma membrane"/>
    <property type="evidence" value="ECO:0007669"/>
    <property type="project" value="UniProtKB-SubCell"/>
</dbReference>
<evidence type="ECO:0000256" key="4">
    <source>
        <dbReference type="ARBA" id="ARBA00022692"/>
    </source>
</evidence>
<dbReference type="AlphaFoldDB" id="A0A317MZ05"/>
<comment type="similarity">
    <text evidence="2 7">Belongs to the UPF0056 (MarC) family.</text>
</comment>
<evidence type="ECO:0000256" key="2">
    <source>
        <dbReference type="ARBA" id="ARBA00009784"/>
    </source>
</evidence>
<evidence type="ECO:0000256" key="6">
    <source>
        <dbReference type="ARBA" id="ARBA00023136"/>
    </source>
</evidence>
<sequence>MHEQLISIFVTLLVVIDPIGVAPIFASLTRGGSPAYRRRMAFKGTGIAAGILFVFAFSGDVILRVLGIGLDAFKITGGALLFLLAIDMIFARPSGMRSTTVREQEEAQFKDDISVFPLAFPLLSGPGALTTLLLSAAGSAHDSLLFLGMLLALTVVLGLTLLCLLLAPRLMRLLGETGANVIDRLLGLVLAALATQFIVDGLRASFPLLAR</sequence>
<evidence type="ECO:0000256" key="3">
    <source>
        <dbReference type="ARBA" id="ARBA00022475"/>
    </source>
</evidence>
<dbReference type="NCBIfam" id="TIGR00427">
    <property type="entry name" value="NAAT family transporter"/>
    <property type="match status" value="1"/>
</dbReference>